<comment type="caution">
    <text evidence="2">The sequence shown here is derived from an EMBL/GenBank/DDBJ whole genome shotgun (WGS) entry which is preliminary data.</text>
</comment>
<gene>
    <name evidence="2" type="ORF">PSON_ATCC_30995.1.T0090399</name>
</gene>
<evidence type="ECO:0000313" key="2">
    <source>
        <dbReference type="EMBL" id="CAD8055745.1"/>
    </source>
</evidence>
<protein>
    <submittedName>
        <fullName evidence="2">Uncharacterized protein</fullName>
    </submittedName>
</protein>
<organism evidence="2 3">
    <name type="scientific">Paramecium sonneborni</name>
    <dbReference type="NCBI Taxonomy" id="65129"/>
    <lineage>
        <taxon>Eukaryota</taxon>
        <taxon>Sar</taxon>
        <taxon>Alveolata</taxon>
        <taxon>Ciliophora</taxon>
        <taxon>Intramacronucleata</taxon>
        <taxon>Oligohymenophorea</taxon>
        <taxon>Peniculida</taxon>
        <taxon>Parameciidae</taxon>
        <taxon>Paramecium</taxon>
    </lineage>
</organism>
<dbReference type="EMBL" id="CAJJDN010000009">
    <property type="protein sequence ID" value="CAD8055745.1"/>
    <property type="molecule type" value="Genomic_DNA"/>
</dbReference>
<evidence type="ECO:0000256" key="1">
    <source>
        <dbReference type="SAM" id="Coils"/>
    </source>
</evidence>
<dbReference type="AlphaFoldDB" id="A0A8S1KPM0"/>
<sequence length="269" mass="31498">MSSVIMDNNSFLLYKPQELFELKENQANEEELFDKIIFAIALGGDQSKINQEFLKCWIKYTQEQQKTIVQQQKTIEQLQITIEQLQKTVEQKQSKTIQQQPKTIQQQKMLEEENERLKECIMKCNMQKRQEMVGNQTTKDLLKGSDLSKFSTQNFQQITMIQQIENLKKLLEDKIQKINELETSNLALAHLEVQTCITKIQAFTKSLDQYSIDLFQRKIITSSGFDPDLSRNSQTWDNLTQRQQINQEQLQSPLDPDKLQESIVLDSQS</sequence>
<reference evidence="2" key="1">
    <citation type="submission" date="2021-01" db="EMBL/GenBank/DDBJ databases">
        <authorList>
            <consortium name="Genoscope - CEA"/>
            <person name="William W."/>
        </authorList>
    </citation>
    <scope>NUCLEOTIDE SEQUENCE</scope>
</reference>
<evidence type="ECO:0000313" key="3">
    <source>
        <dbReference type="Proteomes" id="UP000692954"/>
    </source>
</evidence>
<dbReference type="Proteomes" id="UP000692954">
    <property type="component" value="Unassembled WGS sequence"/>
</dbReference>
<name>A0A8S1KPM0_9CILI</name>
<feature type="coiled-coil region" evidence="1">
    <location>
        <begin position="68"/>
        <end position="130"/>
    </location>
</feature>
<keyword evidence="3" id="KW-1185">Reference proteome</keyword>
<accession>A0A8S1KPM0</accession>
<keyword evidence="1" id="KW-0175">Coiled coil</keyword>
<proteinExistence type="predicted"/>